<sequence>MDGAVHKEDSVGRKLKKGGVYCTSSIIESFQYIKATIVGQVRKVSARDEKEASEAELTTAKMQVEAADAAEDRKHHLDM</sequence>
<feature type="region of interest" description="Disordered" evidence="1">
    <location>
        <begin position="47"/>
        <end position="79"/>
    </location>
</feature>
<reference evidence="2" key="2">
    <citation type="submission" date="2023-06" db="EMBL/GenBank/DDBJ databases">
        <authorList>
            <person name="Ma L."/>
            <person name="Liu K.-W."/>
            <person name="Li Z."/>
            <person name="Hsiao Y.-Y."/>
            <person name="Qi Y."/>
            <person name="Fu T."/>
            <person name="Tang G."/>
            <person name="Zhang D."/>
            <person name="Sun W.-H."/>
            <person name="Liu D.-K."/>
            <person name="Li Y."/>
            <person name="Chen G.-Z."/>
            <person name="Liu X.-D."/>
            <person name="Liao X.-Y."/>
            <person name="Jiang Y.-T."/>
            <person name="Yu X."/>
            <person name="Hao Y."/>
            <person name="Huang J."/>
            <person name="Zhao X.-W."/>
            <person name="Ke S."/>
            <person name="Chen Y.-Y."/>
            <person name="Wu W.-L."/>
            <person name="Hsu J.-L."/>
            <person name="Lin Y.-F."/>
            <person name="Huang M.-D."/>
            <person name="Li C.-Y."/>
            <person name="Huang L."/>
            <person name="Wang Z.-W."/>
            <person name="Zhao X."/>
            <person name="Zhong W.-Y."/>
            <person name="Peng D.-H."/>
            <person name="Ahmad S."/>
            <person name="Lan S."/>
            <person name="Zhang J.-S."/>
            <person name="Tsai W.-C."/>
            <person name="Van De Peer Y."/>
            <person name="Liu Z.-J."/>
        </authorList>
    </citation>
    <scope>NUCLEOTIDE SEQUENCE</scope>
    <source>
        <strain evidence="2">SCP</strain>
        <tissue evidence="2">Leaves</tissue>
    </source>
</reference>
<keyword evidence="3" id="KW-1185">Reference proteome</keyword>
<reference evidence="2" key="1">
    <citation type="journal article" date="2023" name="Nat. Commun.">
        <title>Diploid and tetraploid genomes of Acorus and the evolution of monocots.</title>
        <authorList>
            <person name="Ma L."/>
            <person name="Liu K.W."/>
            <person name="Li Z."/>
            <person name="Hsiao Y.Y."/>
            <person name="Qi Y."/>
            <person name="Fu T."/>
            <person name="Tang G.D."/>
            <person name="Zhang D."/>
            <person name="Sun W.H."/>
            <person name="Liu D.K."/>
            <person name="Li Y."/>
            <person name="Chen G.Z."/>
            <person name="Liu X.D."/>
            <person name="Liao X.Y."/>
            <person name="Jiang Y.T."/>
            <person name="Yu X."/>
            <person name="Hao Y."/>
            <person name="Huang J."/>
            <person name="Zhao X.W."/>
            <person name="Ke S."/>
            <person name="Chen Y.Y."/>
            <person name="Wu W.L."/>
            <person name="Hsu J.L."/>
            <person name="Lin Y.F."/>
            <person name="Huang M.D."/>
            <person name="Li C.Y."/>
            <person name="Huang L."/>
            <person name="Wang Z.W."/>
            <person name="Zhao X."/>
            <person name="Zhong W.Y."/>
            <person name="Peng D.H."/>
            <person name="Ahmad S."/>
            <person name="Lan S."/>
            <person name="Zhang J.S."/>
            <person name="Tsai W.C."/>
            <person name="Van de Peer Y."/>
            <person name="Liu Z.J."/>
        </authorList>
    </citation>
    <scope>NUCLEOTIDE SEQUENCE</scope>
    <source>
        <strain evidence="2">SCP</strain>
    </source>
</reference>
<evidence type="ECO:0000256" key="1">
    <source>
        <dbReference type="SAM" id="MobiDB-lite"/>
    </source>
</evidence>
<evidence type="ECO:0000313" key="2">
    <source>
        <dbReference type="EMBL" id="KAK1275955.1"/>
    </source>
</evidence>
<organism evidence="2 3">
    <name type="scientific">Acorus gramineus</name>
    <name type="common">Dwarf sweet flag</name>
    <dbReference type="NCBI Taxonomy" id="55184"/>
    <lineage>
        <taxon>Eukaryota</taxon>
        <taxon>Viridiplantae</taxon>
        <taxon>Streptophyta</taxon>
        <taxon>Embryophyta</taxon>
        <taxon>Tracheophyta</taxon>
        <taxon>Spermatophyta</taxon>
        <taxon>Magnoliopsida</taxon>
        <taxon>Liliopsida</taxon>
        <taxon>Acoraceae</taxon>
        <taxon>Acorus</taxon>
    </lineage>
</organism>
<proteinExistence type="predicted"/>
<feature type="compositionally biased region" description="Basic and acidic residues" evidence="1">
    <location>
        <begin position="70"/>
        <end position="79"/>
    </location>
</feature>
<dbReference type="Proteomes" id="UP001179952">
    <property type="component" value="Unassembled WGS sequence"/>
</dbReference>
<gene>
    <name evidence="2" type="ORF">QJS04_geneDACA005759</name>
</gene>
<accession>A0AAV9BH93</accession>
<evidence type="ECO:0000313" key="3">
    <source>
        <dbReference type="Proteomes" id="UP001179952"/>
    </source>
</evidence>
<protein>
    <submittedName>
        <fullName evidence="2">Uncharacterized protein</fullName>
    </submittedName>
</protein>
<comment type="caution">
    <text evidence="2">The sequence shown here is derived from an EMBL/GenBank/DDBJ whole genome shotgun (WGS) entry which is preliminary data.</text>
</comment>
<dbReference type="EMBL" id="JAUJYN010000003">
    <property type="protein sequence ID" value="KAK1275955.1"/>
    <property type="molecule type" value="Genomic_DNA"/>
</dbReference>
<name>A0AAV9BH93_ACOGR</name>
<dbReference type="AlphaFoldDB" id="A0AAV9BH93"/>